<dbReference type="EMBL" id="BOPO01000148">
    <property type="protein sequence ID" value="GIL31583.1"/>
    <property type="molecule type" value="Genomic_DNA"/>
</dbReference>
<evidence type="ECO:0000256" key="2">
    <source>
        <dbReference type="ARBA" id="ARBA00022670"/>
    </source>
</evidence>
<keyword evidence="7" id="KW-1133">Transmembrane helix</keyword>
<evidence type="ECO:0000256" key="3">
    <source>
        <dbReference type="ARBA" id="ARBA00022801"/>
    </source>
</evidence>
<keyword evidence="2 5" id="KW-0645">Protease</keyword>
<keyword evidence="10" id="KW-1185">Reference proteome</keyword>
<evidence type="ECO:0000256" key="1">
    <source>
        <dbReference type="ARBA" id="ARBA00011073"/>
    </source>
</evidence>
<keyword evidence="7" id="KW-0812">Transmembrane</keyword>
<feature type="region of interest" description="Disordered" evidence="6">
    <location>
        <begin position="313"/>
        <end position="336"/>
    </location>
</feature>
<dbReference type="GO" id="GO:0006508">
    <property type="term" value="P:proteolysis"/>
    <property type="evidence" value="ECO:0007669"/>
    <property type="project" value="UniProtKB-KW"/>
</dbReference>
<dbReference type="PROSITE" id="PS00138">
    <property type="entry name" value="SUBTILASE_SER"/>
    <property type="match status" value="1"/>
</dbReference>
<comment type="similarity">
    <text evidence="1 5">Belongs to the peptidase S8 family.</text>
</comment>
<dbReference type="RefSeq" id="WP_207129157.1">
    <property type="nucleotide sequence ID" value="NZ_BOPO01000148.1"/>
</dbReference>
<feature type="transmembrane region" description="Helical" evidence="7">
    <location>
        <begin position="355"/>
        <end position="376"/>
    </location>
</feature>
<organism evidence="9 10">
    <name type="scientific">Actinocatenispora comari</name>
    <dbReference type="NCBI Taxonomy" id="2807577"/>
    <lineage>
        <taxon>Bacteria</taxon>
        <taxon>Bacillati</taxon>
        <taxon>Actinomycetota</taxon>
        <taxon>Actinomycetes</taxon>
        <taxon>Micromonosporales</taxon>
        <taxon>Micromonosporaceae</taxon>
        <taxon>Actinocatenispora</taxon>
    </lineage>
</organism>
<protein>
    <recommendedName>
        <fullName evidence="8">Peptidase S8/S53 domain-containing protein</fullName>
    </recommendedName>
</protein>
<keyword evidence="4 5" id="KW-0720">Serine protease</keyword>
<dbReference type="GO" id="GO:0004252">
    <property type="term" value="F:serine-type endopeptidase activity"/>
    <property type="evidence" value="ECO:0007669"/>
    <property type="project" value="UniProtKB-UniRule"/>
</dbReference>
<accession>A0A8J4EQ84</accession>
<feature type="domain" description="Peptidase S8/S53" evidence="8">
    <location>
        <begin position="60"/>
        <end position="303"/>
    </location>
</feature>
<evidence type="ECO:0000256" key="7">
    <source>
        <dbReference type="SAM" id="Phobius"/>
    </source>
</evidence>
<feature type="active site" description="Charge relay system" evidence="5">
    <location>
        <position position="98"/>
    </location>
</feature>
<evidence type="ECO:0000256" key="5">
    <source>
        <dbReference type="PROSITE-ProRule" id="PRU01240"/>
    </source>
</evidence>
<dbReference type="SUPFAM" id="SSF52743">
    <property type="entry name" value="Subtilisin-like"/>
    <property type="match status" value="1"/>
</dbReference>
<dbReference type="InterPro" id="IPR036852">
    <property type="entry name" value="Peptidase_S8/S53_dom_sf"/>
</dbReference>
<dbReference type="PROSITE" id="PS51892">
    <property type="entry name" value="SUBTILASE"/>
    <property type="match status" value="1"/>
</dbReference>
<feature type="active site" description="Charge relay system" evidence="5">
    <location>
        <position position="255"/>
    </location>
</feature>
<feature type="region of interest" description="Disordered" evidence="6">
    <location>
        <begin position="381"/>
        <end position="502"/>
    </location>
</feature>
<evidence type="ECO:0000256" key="6">
    <source>
        <dbReference type="SAM" id="MobiDB-lite"/>
    </source>
</evidence>
<feature type="compositionally biased region" description="Pro residues" evidence="6">
    <location>
        <begin position="416"/>
        <end position="436"/>
    </location>
</feature>
<name>A0A8J4EQ84_9ACTN</name>
<dbReference type="PANTHER" id="PTHR43806">
    <property type="entry name" value="PEPTIDASE S8"/>
    <property type="match status" value="1"/>
</dbReference>
<evidence type="ECO:0000259" key="8">
    <source>
        <dbReference type="Pfam" id="PF00082"/>
    </source>
</evidence>
<feature type="compositionally biased region" description="Low complexity" evidence="6">
    <location>
        <begin position="394"/>
        <end position="408"/>
    </location>
</feature>
<dbReference type="Gene3D" id="3.40.50.200">
    <property type="entry name" value="Peptidase S8/S53 domain"/>
    <property type="match status" value="1"/>
</dbReference>
<dbReference type="AlphaFoldDB" id="A0A8J4EQ84"/>
<dbReference type="PANTHER" id="PTHR43806:SF11">
    <property type="entry name" value="CEREVISIN-RELATED"/>
    <property type="match status" value="1"/>
</dbReference>
<dbReference type="InterPro" id="IPR000209">
    <property type="entry name" value="Peptidase_S8/S53_dom"/>
</dbReference>
<dbReference type="InterPro" id="IPR022398">
    <property type="entry name" value="Peptidase_S8_His-AS"/>
</dbReference>
<dbReference type="PROSITE" id="PS00137">
    <property type="entry name" value="SUBTILASE_HIS"/>
    <property type="match status" value="1"/>
</dbReference>
<dbReference type="InterPro" id="IPR023828">
    <property type="entry name" value="Peptidase_S8_Ser-AS"/>
</dbReference>
<dbReference type="InterPro" id="IPR015500">
    <property type="entry name" value="Peptidase_S8_subtilisin-rel"/>
</dbReference>
<dbReference type="PRINTS" id="PR00723">
    <property type="entry name" value="SUBTILISIN"/>
</dbReference>
<keyword evidence="3 5" id="KW-0378">Hydrolase</keyword>
<dbReference type="Pfam" id="PF00082">
    <property type="entry name" value="Peptidase_S8"/>
    <property type="match status" value="1"/>
</dbReference>
<dbReference type="InterPro" id="IPR050131">
    <property type="entry name" value="Peptidase_S8_subtilisin-like"/>
</dbReference>
<evidence type="ECO:0000313" key="10">
    <source>
        <dbReference type="Proteomes" id="UP000614996"/>
    </source>
</evidence>
<keyword evidence="7" id="KW-0472">Membrane</keyword>
<feature type="compositionally biased region" description="Low complexity" evidence="6">
    <location>
        <begin position="438"/>
        <end position="454"/>
    </location>
</feature>
<evidence type="ECO:0000313" key="9">
    <source>
        <dbReference type="EMBL" id="GIL31583.1"/>
    </source>
</evidence>
<comment type="caution">
    <text evidence="9">The sequence shown here is derived from an EMBL/GenBank/DDBJ whole genome shotgun (WGS) entry which is preliminary data.</text>
</comment>
<reference evidence="10" key="1">
    <citation type="journal article" date="2021" name="Int. J. Syst. Evol. Microbiol.">
        <title>Actinocatenispora comari sp. nov., an endophytic actinomycete isolated from aerial parts of Comarum salesowianum.</title>
        <authorList>
            <person name="Oyunbileg N."/>
            <person name="Iizaka Y."/>
            <person name="Hamada M."/>
            <person name="Davaapurev B.O."/>
            <person name="Fukumoto A."/>
            <person name="Tsetseg B."/>
            <person name="Kato F."/>
            <person name="Tamura T."/>
            <person name="Batkhuu J."/>
            <person name="Anzai Y."/>
        </authorList>
    </citation>
    <scope>NUCLEOTIDE SEQUENCE [LARGE SCALE GENOMIC DNA]</scope>
    <source>
        <strain evidence="10">NUM-2625</strain>
    </source>
</reference>
<sequence length="502" mass="49245">MRADRKAGGVGRRARWALTGAAAMGLVLLMPATASATPIRQQQWWVDALQVPKAQSITRGAGVVVAVIDGKIDSSNPDLSGQLVSGTAINGGTSDATHGTEVAGVIAAKGGGQHDVVGVAPGAKIMPIELPTKFSNADIANGIRYATDHGAGVINISSGAVAATPPSEEVAAVNYALSKNVVVVAAAGNTADGMSAVASPAAIPGVVAVSGADKQSNAWSGSVTGTQVVIAAPSVDVVTTGPMAESQFQSADGTSMAAPIVAGTVALIRAKYPKLDAANVINRLVKTAKDQGDPGRDKYFGYGTVRPVDALTENVPAVSRNPLGGGGGGASAGSTATHSARAVGPVQTHISTRGWITFAVIGLLVIVGIIVLIVVLTGRRRRRGDGPGTGPPGGAAYPGAPAPYGAAGQHQQPNAPAGPPSGYGPPAQSGPPPGYGPPSGAQPPGAQQLGAQPPGAQPPAAPAPGTPASGTQAPGGSGPGLQPLWPQPPGTQGGGPQPPPGR</sequence>
<evidence type="ECO:0000256" key="4">
    <source>
        <dbReference type="ARBA" id="ARBA00022825"/>
    </source>
</evidence>
<feature type="compositionally biased region" description="Pro residues" evidence="6">
    <location>
        <begin position="455"/>
        <end position="465"/>
    </location>
</feature>
<feature type="active site" description="Charge relay system" evidence="5">
    <location>
        <position position="69"/>
    </location>
</feature>
<gene>
    <name evidence="9" type="ORF">NUM_68370</name>
</gene>
<proteinExistence type="inferred from homology"/>
<dbReference type="Proteomes" id="UP000614996">
    <property type="component" value="Unassembled WGS sequence"/>
</dbReference>